<accession>A0ABS1NFT2</accession>
<keyword evidence="2" id="KW-1185">Reference proteome</keyword>
<keyword evidence="1" id="KW-0238">DNA-binding</keyword>
<dbReference type="RefSeq" id="WP_201876300.1">
    <property type="nucleotide sequence ID" value="NZ_JAERRF010000010.1"/>
</dbReference>
<evidence type="ECO:0000313" key="2">
    <source>
        <dbReference type="Proteomes" id="UP000634229"/>
    </source>
</evidence>
<dbReference type="GO" id="GO:0003677">
    <property type="term" value="F:DNA binding"/>
    <property type="evidence" value="ECO:0007669"/>
    <property type="project" value="UniProtKB-KW"/>
</dbReference>
<gene>
    <name evidence="1" type="ORF">JK363_20050</name>
</gene>
<evidence type="ECO:0000313" key="1">
    <source>
        <dbReference type="EMBL" id="MBL1098916.1"/>
    </source>
</evidence>
<dbReference type="EMBL" id="JAERRF010000010">
    <property type="protein sequence ID" value="MBL1098916.1"/>
    <property type="molecule type" value="Genomic_DNA"/>
</dbReference>
<proteinExistence type="predicted"/>
<comment type="caution">
    <text evidence="1">The sequence shown here is derived from an EMBL/GenBank/DDBJ whole genome shotgun (WGS) entry which is preliminary data.</text>
</comment>
<protein>
    <submittedName>
        <fullName evidence="1">DNA-binding protein</fullName>
    </submittedName>
</protein>
<reference evidence="1 2" key="1">
    <citation type="submission" date="2021-01" db="EMBL/GenBank/DDBJ databases">
        <title>WGS of actinomycetes isolated from Thailand.</title>
        <authorList>
            <person name="Thawai C."/>
        </authorList>
    </citation>
    <scope>NUCLEOTIDE SEQUENCE [LARGE SCALE GENOMIC DNA]</scope>
    <source>
        <strain evidence="1 2">CA1R205</strain>
    </source>
</reference>
<organism evidence="1 2">
    <name type="scientific">Streptomyces coffeae</name>
    <dbReference type="NCBI Taxonomy" id="621382"/>
    <lineage>
        <taxon>Bacteria</taxon>
        <taxon>Bacillati</taxon>
        <taxon>Actinomycetota</taxon>
        <taxon>Actinomycetes</taxon>
        <taxon>Kitasatosporales</taxon>
        <taxon>Streptomycetaceae</taxon>
        <taxon>Streptomyces</taxon>
    </lineage>
</organism>
<name>A0ABS1NFT2_9ACTN</name>
<sequence>MSKPQRPTLAEIRSKWPATVAITKAAVAIGCSSSYLYDQIRKGASPVKTIPVGKRRVVVTADLVRLLSGEERAA</sequence>
<dbReference type="Proteomes" id="UP000634229">
    <property type="component" value="Unassembled WGS sequence"/>
</dbReference>